<keyword evidence="1" id="KW-1133">Transmembrane helix</keyword>
<dbReference type="Pfam" id="PF10011">
    <property type="entry name" value="DUF2254"/>
    <property type="match status" value="1"/>
</dbReference>
<feature type="transmembrane region" description="Helical" evidence="1">
    <location>
        <begin position="61"/>
        <end position="87"/>
    </location>
</feature>
<proteinExistence type="predicted"/>
<gene>
    <name evidence="2" type="ORF">ROTO_26060</name>
</gene>
<evidence type="ECO:0000313" key="2">
    <source>
        <dbReference type="EMBL" id="KNX40853.1"/>
    </source>
</evidence>
<feature type="transmembrane region" description="Helical" evidence="1">
    <location>
        <begin position="20"/>
        <end position="41"/>
    </location>
</feature>
<dbReference type="STRING" id="74031.SAMN04488077_105199"/>
<evidence type="ECO:0008006" key="4">
    <source>
        <dbReference type="Google" id="ProtNLM"/>
    </source>
</evidence>
<keyword evidence="1" id="KW-0472">Membrane</keyword>
<dbReference type="Proteomes" id="UP000037046">
    <property type="component" value="Unassembled WGS sequence"/>
</dbReference>
<organism evidence="2 3">
    <name type="scientific">Roseovarius tolerans</name>
    <dbReference type="NCBI Taxonomy" id="74031"/>
    <lineage>
        <taxon>Bacteria</taxon>
        <taxon>Pseudomonadati</taxon>
        <taxon>Pseudomonadota</taxon>
        <taxon>Alphaproteobacteria</taxon>
        <taxon>Rhodobacterales</taxon>
        <taxon>Roseobacteraceae</taxon>
        <taxon>Roseovarius</taxon>
    </lineage>
</organism>
<comment type="caution">
    <text evidence="2">The sequence shown here is derived from an EMBL/GenBank/DDBJ whole genome shotgun (WGS) entry which is preliminary data.</text>
</comment>
<accession>A0A0L6CTL7</accession>
<protein>
    <recommendedName>
        <fullName evidence="4">DUF2254 domain-containing protein</fullName>
    </recommendedName>
</protein>
<dbReference type="InterPro" id="IPR018723">
    <property type="entry name" value="DUF2254_membrane"/>
</dbReference>
<feature type="transmembrane region" description="Helical" evidence="1">
    <location>
        <begin position="138"/>
        <end position="158"/>
    </location>
</feature>
<dbReference type="RefSeq" id="WP_050663471.1">
    <property type="nucleotide sequence ID" value="NZ_CP118494.1"/>
</dbReference>
<dbReference type="OrthoDB" id="2955631at2"/>
<name>A0A0L6CTL7_9RHOB</name>
<evidence type="ECO:0000256" key="1">
    <source>
        <dbReference type="SAM" id="Phobius"/>
    </source>
</evidence>
<dbReference type="EMBL" id="LGVV01000038">
    <property type="protein sequence ID" value="KNX40853.1"/>
    <property type="molecule type" value="Genomic_DNA"/>
</dbReference>
<dbReference type="AlphaFoldDB" id="A0A0L6CTL7"/>
<evidence type="ECO:0000313" key="3">
    <source>
        <dbReference type="Proteomes" id="UP000037046"/>
    </source>
</evidence>
<reference evidence="3" key="1">
    <citation type="submission" date="2015-07" db="EMBL/GenBank/DDBJ databases">
        <title>Draft Genome Sequence of Roseovarius tolerans EL-164, a producer of N-Acylated Alanine Methyl Esters (NAMEs).</title>
        <authorList>
            <person name="Voget S."/>
            <person name="Bruns H."/>
            <person name="Wagner-Doebler I."/>
            <person name="Schulz S."/>
            <person name="Daniel R."/>
        </authorList>
    </citation>
    <scope>NUCLEOTIDE SEQUENCE [LARGE SCALE GENOMIC DNA]</scope>
    <source>
        <strain evidence="3">EL-164</strain>
    </source>
</reference>
<keyword evidence="1" id="KW-0812">Transmembrane</keyword>
<keyword evidence="3" id="KW-1185">Reference proteome</keyword>
<feature type="transmembrane region" description="Helical" evidence="1">
    <location>
        <begin position="108"/>
        <end position="126"/>
    </location>
</feature>
<sequence length="422" mass="45587">MKFNFLSTWVMTLLRLSRKLWLRVSLFALLAVLAAAVSILLEDQIPTALKDRFTTESVMPILSILASGMLAVSTFSLNVMVTAHNAAAQQTTPRVHRILLADTTTHTALAVFIGAFVYALSSIILIKSNVYPEGSSVLVLGFTVAVVVLVLLALLRWIHHLSDLGSMDATLEATEAAARACLIRARRLPSLGGVVMTQETAIPAQASSLTAPASGYVQFIDMPGISERLKSDQTRVYLYARPGDYLVEGQIIGHATGVKDGETGAIARRLTIGTHRTFEQDASYGLLVLSETASRALSPGINDPGTAIAVICRQEKLLLEWAHADPKKTKPLFPRILLPDTARHAMIENAFAGTARDGADQIEVALRLLDALGRIADAPDTDLAEAARDMSTRALEYADAALPLDRERRRLRDATGGISFLP</sequence>
<dbReference type="PATRIC" id="fig|74031.6.peg.2658"/>